<comment type="catalytic activity">
    <reaction evidence="9 10 11">
        <text>adenosine(37) in tRNA + dimethylallyl diphosphate = N(6)-dimethylallyladenosine(37) in tRNA + diphosphate</text>
        <dbReference type="Rhea" id="RHEA:26482"/>
        <dbReference type="Rhea" id="RHEA-COMP:10162"/>
        <dbReference type="Rhea" id="RHEA-COMP:10375"/>
        <dbReference type="ChEBI" id="CHEBI:33019"/>
        <dbReference type="ChEBI" id="CHEBI:57623"/>
        <dbReference type="ChEBI" id="CHEBI:74411"/>
        <dbReference type="ChEBI" id="CHEBI:74415"/>
        <dbReference type="EC" id="2.5.1.75"/>
    </reaction>
</comment>
<evidence type="ECO:0000256" key="10">
    <source>
        <dbReference type="HAMAP-Rule" id="MF_00185"/>
    </source>
</evidence>
<organism evidence="14 15">
    <name type="scientific">Spiribacter onubensis</name>
    <dbReference type="NCBI Taxonomy" id="3122420"/>
    <lineage>
        <taxon>Bacteria</taxon>
        <taxon>Pseudomonadati</taxon>
        <taxon>Pseudomonadota</taxon>
        <taxon>Gammaproteobacteria</taxon>
        <taxon>Chromatiales</taxon>
        <taxon>Ectothiorhodospiraceae</taxon>
        <taxon>Spiribacter</taxon>
    </lineage>
</organism>
<feature type="binding site" evidence="10">
    <location>
        <begin position="18"/>
        <end position="23"/>
    </location>
    <ligand>
        <name>substrate</name>
    </ligand>
</feature>
<feature type="site" description="Interaction with substrate tRNA" evidence="10">
    <location>
        <position position="107"/>
    </location>
</feature>
<dbReference type="EC" id="2.5.1.75" evidence="10"/>
<evidence type="ECO:0000256" key="13">
    <source>
        <dbReference type="RuleBase" id="RU003785"/>
    </source>
</evidence>
<gene>
    <name evidence="10 14" type="primary">miaA</name>
    <name evidence="14" type="ORF">V6X64_06125</name>
</gene>
<sequence>MSRGQAEKPPVICLMGPTAAGKTDLALALHAAGGLDLISVDSAMVYRGMDIGTAKPDPAVQARAPHALIDIRDPAEAYSAAEFARDARVLIDAAHRAGRVPLLVGGTMLYFRALLHGLSRLPNADPGIRADLEREAADVGWPALHQRLAAVDAATAERLHPNDAQRIQRALEVHALTGQPLSALQAQAAPEPWPGRLVRIAVAPASRAELHERIAARFEAMLAEGFVDEVAGLRARADLHRDLPSMRAVGYRQVWDWLDGRMPRDELRFRGVAATRQFARRQMTWLRREPDLNWLDSGAGDCQARLRDLLPDVVI</sequence>
<proteinExistence type="inferred from homology"/>
<dbReference type="Gene3D" id="3.40.50.300">
    <property type="entry name" value="P-loop containing nucleotide triphosphate hydrolases"/>
    <property type="match status" value="1"/>
</dbReference>
<name>A0ABV3S8V1_9GAMM</name>
<dbReference type="InterPro" id="IPR039657">
    <property type="entry name" value="Dimethylallyltransferase"/>
</dbReference>
<dbReference type="SUPFAM" id="SSF52540">
    <property type="entry name" value="P-loop containing nucleoside triphosphate hydrolases"/>
    <property type="match status" value="2"/>
</dbReference>
<keyword evidence="15" id="KW-1185">Reference proteome</keyword>
<dbReference type="PANTHER" id="PTHR11088">
    <property type="entry name" value="TRNA DIMETHYLALLYLTRANSFERASE"/>
    <property type="match status" value="1"/>
</dbReference>
<keyword evidence="5 10" id="KW-0819">tRNA processing</keyword>
<evidence type="ECO:0000256" key="5">
    <source>
        <dbReference type="ARBA" id="ARBA00022694"/>
    </source>
</evidence>
<dbReference type="EMBL" id="JBAKFJ010000001">
    <property type="protein sequence ID" value="MEX0386564.1"/>
    <property type="molecule type" value="Genomic_DNA"/>
</dbReference>
<evidence type="ECO:0000256" key="3">
    <source>
        <dbReference type="ARBA" id="ARBA00005842"/>
    </source>
</evidence>
<evidence type="ECO:0000256" key="6">
    <source>
        <dbReference type="ARBA" id="ARBA00022741"/>
    </source>
</evidence>
<dbReference type="RefSeq" id="WP_367967031.1">
    <property type="nucleotide sequence ID" value="NZ_JBAKFJ010000001.1"/>
</dbReference>
<dbReference type="NCBIfam" id="TIGR00174">
    <property type="entry name" value="miaA"/>
    <property type="match status" value="1"/>
</dbReference>
<dbReference type="Proteomes" id="UP001556653">
    <property type="component" value="Unassembled WGS sequence"/>
</dbReference>
<comment type="cofactor">
    <cofactor evidence="1 10">
        <name>Mg(2+)</name>
        <dbReference type="ChEBI" id="CHEBI:18420"/>
    </cofactor>
</comment>
<dbReference type="HAMAP" id="MF_00185">
    <property type="entry name" value="IPP_trans"/>
    <property type="match status" value="1"/>
</dbReference>
<dbReference type="InterPro" id="IPR018022">
    <property type="entry name" value="IPT"/>
</dbReference>
<comment type="function">
    <text evidence="2 10 12">Catalyzes the transfer of a dimethylallyl group onto the adenine at position 37 in tRNAs that read codons beginning with uridine, leading to the formation of N6-(dimethylallyl)adenosine (i(6)A).</text>
</comment>
<evidence type="ECO:0000256" key="12">
    <source>
        <dbReference type="RuleBase" id="RU003784"/>
    </source>
</evidence>
<keyword evidence="8 10" id="KW-0460">Magnesium</keyword>
<dbReference type="PANTHER" id="PTHR11088:SF60">
    <property type="entry name" value="TRNA DIMETHYLALLYLTRANSFERASE"/>
    <property type="match status" value="1"/>
</dbReference>
<accession>A0ABV3S8V1</accession>
<feature type="region of interest" description="Interaction with substrate tRNA" evidence="10">
    <location>
        <begin position="41"/>
        <end position="44"/>
    </location>
</feature>
<reference evidence="14 15" key="1">
    <citation type="submission" date="2024-02" db="EMBL/GenBank/DDBJ databases">
        <title>New especies of Spiribacter isolated from saline water.</title>
        <authorList>
            <person name="Leon M.J."/>
            <person name="De La Haba R."/>
            <person name="Sanchez-Porro C."/>
            <person name="Ventosa A."/>
        </authorList>
    </citation>
    <scope>NUCLEOTIDE SEQUENCE [LARGE SCALE GENOMIC DNA]</scope>
    <source>
        <strain evidence="15">ag22IC4-227</strain>
    </source>
</reference>
<evidence type="ECO:0000313" key="15">
    <source>
        <dbReference type="Proteomes" id="UP001556653"/>
    </source>
</evidence>
<dbReference type="Gene3D" id="1.10.20.140">
    <property type="match status" value="1"/>
</dbReference>
<dbReference type="InterPro" id="IPR027417">
    <property type="entry name" value="P-loop_NTPase"/>
</dbReference>
<evidence type="ECO:0000256" key="4">
    <source>
        <dbReference type="ARBA" id="ARBA00022679"/>
    </source>
</evidence>
<comment type="caution">
    <text evidence="10">Lacks conserved residue(s) required for the propagation of feature annotation.</text>
</comment>
<feature type="site" description="Interaction with substrate tRNA" evidence="10">
    <location>
        <position position="129"/>
    </location>
</feature>
<evidence type="ECO:0000256" key="2">
    <source>
        <dbReference type="ARBA" id="ARBA00003213"/>
    </source>
</evidence>
<comment type="caution">
    <text evidence="14">The sequence shown here is derived from an EMBL/GenBank/DDBJ whole genome shotgun (WGS) entry which is preliminary data.</text>
</comment>
<evidence type="ECO:0000256" key="9">
    <source>
        <dbReference type="ARBA" id="ARBA00049563"/>
    </source>
</evidence>
<evidence type="ECO:0000256" key="1">
    <source>
        <dbReference type="ARBA" id="ARBA00001946"/>
    </source>
</evidence>
<evidence type="ECO:0000256" key="11">
    <source>
        <dbReference type="RuleBase" id="RU003783"/>
    </source>
</evidence>
<feature type="binding site" evidence="10">
    <location>
        <begin position="16"/>
        <end position="23"/>
    </location>
    <ligand>
        <name>ATP</name>
        <dbReference type="ChEBI" id="CHEBI:30616"/>
    </ligand>
</feature>
<protein>
    <recommendedName>
        <fullName evidence="10">tRNA dimethylallyltransferase</fullName>
        <ecNumber evidence="10">2.5.1.75</ecNumber>
    </recommendedName>
    <alternativeName>
        <fullName evidence="10">Dimethylallyl diphosphate:tRNA dimethylallyltransferase</fullName>
        <shortName evidence="10">DMAPP:tRNA dimethylallyltransferase</shortName>
        <shortName evidence="10">DMATase</shortName>
    </alternativeName>
    <alternativeName>
        <fullName evidence="10">Isopentenyl-diphosphate:tRNA isopentenyltransferase</fullName>
        <shortName evidence="10">IPP transferase</shortName>
        <shortName evidence="10">IPPT</shortName>
        <shortName evidence="10">IPTase</shortName>
    </alternativeName>
</protein>
<dbReference type="GO" id="GO:0052381">
    <property type="term" value="F:tRNA dimethylallyltransferase activity"/>
    <property type="evidence" value="ECO:0007669"/>
    <property type="project" value="UniProtKB-EC"/>
</dbReference>
<keyword evidence="7 10" id="KW-0067">ATP-binding</keyword>
<comment type="subunit">
    <text evidence="10">Monomer.</text>
</comment>
<keyword evidence="6 10" id="KW-0547">Nucleotide-binding</keyword>
<comment type="similarity">
    <text evidence="3 10 13">Belongs to the IPP transferase family.</text>
</comment>
<keyword evidence="4 10" id="KW-0808">Transferase</keyword>
<dbReference type="Pfam" id="PF01715">
    <property type="entry name" value="IPPT"/>
    <property type="match status" value="1"/>
</dbReference>
<evidence type="ECO:0000256" key="8">
    <source>
        <dbReference type="ARBA" id="ARBA00022842"/>
    </source>
</evidence>
<feature type="region of interest" description="Interaction with substrate tRNA" evidence="10">
    <location>
        <begin position="165"/>
        <end position="169"/>
    </location>
</feature>
<evidence type="ECO:0000313" key="14">
    <source>
        <dbReference type="EMBL" id="MEX0386564.1"/>
    </source>
</evidence>
<evidence type="ECO:0000256" key="7">
    <source>
        <dbReference type="ARBA" id="ARBA00022840"/>
    </source>
</evidence>